<protein>
    <submittedName>
        <fullName evidence="1">Uncharacterized protein</fullName>
    </submittedName>
</protein>
<organism evidence="1 2">
    <name type="scientific">Caerostris extrusa</name>
    <name type="common">Bark spider</name>
    <name type="synonym">Caerostris bankana</name>
    <dbReference type="NCBI Taxonomy" id="172846"/>
    <lineage>
        <taxon>Eukaryota</taxon>
        <taxon>Metazoa</taxon>
        <taxon>Ecdysozoa</taxon>
        <taxon>Arthropoda</taxon>
        <taxon>Chelicerata</taxon>
        <taxon>Arachnida</taxon>
        <taxon>Araneae</taxon>
        <taxon>Araneomorphae</taxon>
        <taxon>Entelegynae</taxon>
        <taxon>Araneoidea</taxon>
        <taxon>Araneidae</taxon>
        <taxon>Caerostris</taxon>
    </lineage>
</organism>
<keyword evidence="2" id="KW-1185">Reference proteome</keyword>
<evidence type="ECO:0000313" key="1">
    <source>
        <dbReference type="EMBL" id="GIY10799.1"/>
    </source>
</evidence>
<reference evidence="1 2" key="1">
    <citation type="submission" date="2021-06" db="EMBL/GenBank/DDBJ databases">
        <title>Caerostris extrusa draft genome.</title>
        <authorList>
            <person name="Kono N."/>
            <person name="Arakawa K."/>
        </authorList>
    </citation>
    <scope>NUCLEOTIDE SEQUENCE [LARGE SCALE GENOMIC DNA]</scope>
</reference>
<comment type="caution">
    <text evidence="1">The sequence shown here is derived from an EMBL/GenBank/DDBJ whole genome shotgun (WGS) entry which is preliminary data.</text>
</comment>
<evidence type="ECO:0000313" key="2">
    <source>
        <dbReference type="Proteomes" id="UP001054945"/>
    </source>
</evidence>
<dbReference type="Proteomes" id="UP001054945">
    <property type="component" value="Unassembled WGS sequence"/>
</dbReference>
<gene>
    <name evidence="1" type="ORF">CEXT_716241</name>
</gene>
<name>A0AAV4QPP4_CAEEX</name>
<accession>A0AAV4QPP4</accession>
<dbReference type="AlphaFoldDB" id="A0AAV4QPP4"/>
<sequence length="157" mass="17295">MPRKKNPSASQICFARRFKVLPLSASKVVVASQRILSASQVCSARRRDYEGPLLIPEKSPRSVYGGGPRIGEKPLILHKKRITNPGNGREPLTAVSDSGYVRKSVNKVETFPFRICESNASVFFALLGMRGAGGPVAIETEEHRGRKGWNSDPHRLI</sequence>
<proteinExistence type="predicted"/>
<dbReference type="EMBL" id="BPLR01006563">
    <property type="protein sequence ID" value="GIY10799.1"/>
    <property type="molecule type" value="Genomic_DNA"/>
</dbReference>